<feature type="transmembrane region" description="Helical" evidence="7">
    <location>
        <begin position="551"/>
        <end position="579"/>
    </location>
</feature>
<gene>
    <name evidence="8" type="ORF">LSCM1_05952</name>
</gene>
<dbReference type="RefSeq" id="XP_067180337.1">
    <property type="nucleotide sequence ID" value="XM_067323386.1"/>
</dbReference>
<dbReference type="AlphaFoldDB" id="A0A836HDF5"/>
<evidence type="ECO:0000256" key="5">
    <source>
        <dbReference type="ARBA" id="ARBA00022989"/>
    </source>
</evidence>
<keyword evidence="4 7" id="KW-0732">Signal</keyword>
<organism evidence="8 9">
    <name type="scientific">Leishmania martiniquensis</name>
    <dbReference type="NCBI Taxonomy" id="1580590"/>
    <lineage>
        <taxon>Eukaryota</taxon>
        <taxon>Discoba</taxon>
        <taxon>Euglenozoa</taxon>
        <taxon>Kinetoplastea</taxon>
        <taxon>Metakinetoplastina</taxon>
        <taxon>Trypanosomatida</taxon>
        <taxon>Trypanosomatidae</taxon>
        <taxon>Leishmaniinae</taxon>
        <taxon>Leishmania</taxon>
    </lineage>
</organism>
<comment type="similarity">
    <text evidence="2 7">Belongs to the nonaspanin (TM9SF) (TC 9.A.2) family.</text>
</comment>
<evidence type="ECO:0000256" key="3">
    <source>
        <dbReference type="ARBA" id="ARBA00022692"/>
    </source>
</evidence>
<feature type="transmembrane region" description="Helical" evidence="7">
    <location>
        <begin position="212"/>
        <end position="233"/>
    </location>
</feature>
<evidence type="ECO:0000256" key="4">
    <source>
        <dbReference type="ARBA" id="ARBA00022729"/>
    </source>
</evidence>
<feature type="transmembrane region" description="Helical" evidence="7">
    <location>
        <begin position="354"/>
        <end position="380"/>
    </location>
</feature>
<feature type="transmembrane region" description="Helical" evidence="7">
    <location>
        <begin position="314"/>
        <end position="333"/>
    </location>
</feature>
<dbReference type="Proteomes" id="UP000673552">
    <property type="component" value="Chromosome 13"/>
</dbReference>
<evidence type="ECO:0000256" key="7">
    <source>
        <dbReference type="RuleBase" id="RU363079"/>
    </source>
</evidence>
<keyword evidence="9" id="KW-1185">Reference proteome</keyword>
<feature type="chain" id="PRO_5033100218" description="Transmembrane 9 superfamily member" evidence="7">
    <location>
        <begin position="22"/>
        <end position="589"/>
    </location>
</feature>
<comment type="subcellular location">
    <subcellularLocation>
        <location evidence="1">Membrane</location>
        <topology evidence="1">Multi-pass membrane protein</topology>
    </subcellularLocation>
</comment>
<evidence type="ECO:0000256" key="6">
    <source>
        <dbReference type="ARBA" id="ARBA00023136"/>
    </source>
</evidence>
<dbReference type="EMBL" id="JAFEUZ010000013">
    <property type="protein sequence ID" value="KAG5484097.1"/>
    <property type="molecule type" value="Genomic_DNA"/>
</dbReference>
<evidence type="ECO:0000256" key="2">
    <source>
        <dbReference type="ARBA" id="ARBA00005227"/>
    </source>
</evidence>
<comment type="caution">
    <text evidence="8">The sequence shown here is derived from an EMBL/GenBank/DDBJ whole genome shotgun (WGS) entry which is preliminary data.</text>
</comment>
<feature type="transmembrane region" description="Helical" evidence="7">
    <location>
        <begin position="519"/>
        <end position="539"/>
    </location>
</feature>
<evidence type="ECO:0000313" key="9">
    <source>
        <dbReference type="Proteomes" id="UP000673552"/>
    </source>
</evidence>
<feature type="transmembrane region" description="Helical" evidence="7">
    <location>
        <begin position="280"/>
        <end position="302"/>
    </location>
</feature>
<feature type="transmembrane region" description="Helical" evidence="7">
    <location>
        <begin position="448"/>
        <end position="469"/>
    </location>
</feature>
<evidence type="ECO:0000256" key="1">
    <source>
        <dbReference type="ARBA" id="ARBA00004141"/>
    </source>
</evidence>
<dbReference type="InterPro" id="IPR004240">
    <property type="entry name" value="EMP70"/>
</dbReference>
<keyword evidence="6 7" id="KW-0472">Membrane</keyword>
<sequence>MNLYLLLTVAALACALSVTAAGDSKHTYEDGDEIKVFADKMGPRANPYETYRHLEIPGCQLRENERSLTLGELLAGDHASTLPTDIRFNHNIEGAVLCKYKVNVHQAALLTNMIRENYRYELAIDGLPVWGSIGEETDGKEFFIFLHRTFHIGVNRNQIVNVTLESGLPARLESDTTYTLTYSVAFRPSTVEYANRFWTVFDTRYVSSRTRFASLVNSALIVLFLVSVITLIFSRTLRSEHAKTEREVQVRFEGHDIIDESGWRCLYADVFRVPQHTSTFCAILGCGTQLLLLAALAIFLSIMTNYRISMNHNLVTYTVLGYVFTSGIAGYVSGYQFMGCGFLAPHMASKWIRAFHATFLLVPVIYATAFVPSSTVALIYGSSQLPYLNGVMIVLLLWIFVAYPLCLTGVLCSRYVFRRTERRRNIPHVNQIPRLIPRPPRKFLAPRYLLLASGVLPFISVFIEFTFVFPSIWSFKLFHLYGFLAITTFLYIVVTACVSIVATFVLLSTENHYWKWMSMGFGASCAGYVFAYAVFFYLFRTSMHGTYMFVVYYSYCFALMLFLALIGGTVSYFAASYFVKAIYAQAKND</sequence>
<keyword evidence="5 7" id="KW-1133">Transmembrane helix</keyword>
<evidence type="ECO:0000313" key="8">
    <source>
        <dbReference type="EMBL" id="KAG5484097.1"/>
    </source>
</evidence>
<dbReference type="GO" id="GO:0072657">
    <property type="term" value="P:protein localization to membrane"/>
    <property type="evidence" value="ECO:0007669"/>
    <property type="project" value="TreeGrafter"/>
</dbReference>
<accession>A0A836HDF5</accession>
<proteinExistence type="inferred from homology"/>
<dbReference type="Pfam" id="PF02990">
    <property type="entry name" value="EMP70"/>
    <property type="match status" value="1"/>
</dbReference>
<protein>
    <recommendedName>
        <fullName evidence="7">Transmembrane 9 superfamily member</fullName>
    </recommendedName>
</protein>
<dbReference type="GeneID" id="92515898"/>
<name>A0A836HDF5_9TRYP</name>
<keyword evidence="3 7" id="KW-0812">Transmembrane</keyword>
<dbReference type="KEGG" id="lmat:92515898"/>
<dbReference type="PANTHER" id="PTHR10766">
    <property type="entry name" value="TRANSMEMBRANE 9 SUPERFAMILY PROTEIN"/>
    <property type="match status" value="1"/>
</dbReference>
<dbReference type="OrthoDB" id="1666796at2759"/>
<dbReference type="GO" id="GO:0016020">
    <property type="term" value="C:membrane"/>
    <property type="evidence" value="ECO:0007669"/>
    <property type="project" value="UniProtKB-SubCell"/>
</dbReference>
<feature type="transmembrane region" description="Helical" evidence="7">
    <location>
        <begin position="392"/>
        <end position="417"/>
    </location>
</feature>
<dbReference type="PANTHER" id="PTHR10766:SF41">
    <property type="entry name" value="TRANSMEMBRANE 9 SUPERFAMILY MEMBER 3"/>
    <property type="match status" value="1"/>
</dbReference>
<feature type="signal peptide" evidence="7">
    <location>
        <begin position="1"/>
        <end position="21"/>
    </location>
</feature>
<feature type="transmembrane region" description="Helical" evidence="7">
    <location>
        <begin position="481"/>
        <end position="507"/>
    </location>
</feature>
<reference evidence="8 9" key="1">
    <citation type="submission" date="2021-03" db="EMBL/GenBank/DDBJ databases">
        <title>Leishmania (Mundinia) martiniquensis Genome sequencing and assembly.</title>
        <authorList>
            <person name="Almutairi H."/>
            <person name="Gatherer D."/>
        </authorList>
    </citation>
    <scope>NUCLEOTIDE SEQUENCE [LARGE SCALE GENOMIC DNA]</scope>
    <source>
        <strain evidence="8">LSCM1</strain>
    </source>
</reference>